<proteinExistence type="predicted"/>
<name>A0A1M4E3N4_9ACTN</name>
<dbReference type="EMBL" id="LT559118">
    <property type="protein sequence ID" value="SBO93433.1"/>
    <property type="molecule type" value="Genomic_DNA"/>
</dbReference>
<gene>
    <name evidence="1" type="ORF">BN4615_P2947</name>
</gene>
<dbReference type="AlphaFoldDB" id="A0A1M4E3N4"/>
<accession>A0A1M4E3N4</accession>
<reference evidence="1" key="1">
    <citation type="submission" date="2016-04" db="EMBL/GenBank/DDBJ databases">
        <authorList>
            <person name="Evans L.H."/>
            <person name="Alamgir A."/>
            <person name="Owens N."/>
            <person name="Weber N.D."/>
            <person name="Virtaneva K."/>
            <person name="Barbian K."/>
            <person name="Babar A."/>
            <person name="Rosenke K."/>
        </authorList>
    </citation>
    <scope>NUCLEOTIDE SEQUENCE</scope>
    <source>
        <strain evidence="1">Nono1</strain>
    </source>
</reference>
<evidence type="ECO:0000313" key="1">
    <source>
        <dbReference type="EMBL" id="SBO93433.1"/>
    </source>
</evidence>
<protein>
    <submittedName>
        <fullName evidence="1">Uncharacterized protein</fullName>
    </submittedName>
</protein>
<organism evidence="1">
    <name type="scientific">Nonomuraea gerenzanensis</name>
    <dbReference type="NCBI Taxonomy" id="93944"/>
    <lineage>
        <taxon>Bacteria</taxon>
        <taxon>Bacillati</taxon>
        <taxon>Actinomycetota</taxon>
        <taxon>Actinomycetes</taxon>
        <taxon>Streptosporangiales</taxon>
        <taxon>Streptosporangiaceae</taxon>
        <taxon>Nonomuraea</taxon>
    </lineage>
</organism>
<sequence>MDVHLAPVCAHFVCAGALLGHSHGTFKGSRCTACGGQDERPEGVLMDLKGQLGGMM</sequence>